<organism evidence="2 3">
    <name type="scientific">Terrabacter terrae</name>
    <dbReference type="NCBI Taxonomy" id="318434"/>
    <lineage>
        <taxon>Bacteria</taxon>
        <taxon>Bacillati</taxon>
        <taxon>Actinomycetota</taxon>
        <taxon>Actinomycetes</taxon>
        <taxon>Micrococcales</taxon>
        <taxon>Intrasporangiaceae</taxon>
        <taxon>Terrabacter</taxon>
    </lineage>
</organism>
<comment type="caution">
    <text evidence="2">The sequence shown here is derived from an EMBL/GenBank/DDBJ whole genome shotgun (WGS) entry which is preliminary data.</text>
</comment>
<dbReference type="EMBL" id="BAAANB010000003">
    <property type="protein sequence ID" value="GAA2025648.1"/>
    <property type="molecule type" value="Genomic_DNA"/>
</dbReference>
<sequence length="394" mass="41839">MWVRPPGNGSRIDPGATVRGTVARSTVTRAVILPVPPRRQRPGQGRLETAAKRGRPPDPGRDLRRPASTPVAEEAAVRDGDVSGTGFDPVGVQRSTLGVMGAPAGGEWPSSGPGATEAATVETVERLDEDGGLYLARSRSSLHVFDLDNRAYLRLPGERSNAFPHDVSVLRLTGVERWPHVGDTFFIWVDQPSEFAVWDYWRQSSAIAALYRVWSAGERRGRGDVGDTRGSSGTTPSSATSTGPGSMAGPAGPDGPDGPGSPAGPDGPDSPDVSRSGGEAGGAARRGPGPAEVLPGLEVVVDGVWHVFRSSAGPLEVRGSRLKPDPVLEWPLTCDEEWLTLLVVYQLEIGMEMRAHLEVRPSAGGSGLRSTSQLTSMRLIVPEQPPWPVRRLET</sequence>
<reference evidence="2 3" key="1">
    <citation type="journal article" date="2019" name="Int. J. Syst. Evol. Microbiol.">
        <title>The Global Catalogue of Microorganisms (GCM) 10K type strain sequencing project: providing services to taxonomists for standard genome sequencing and annotation.</title>
        <authorList>
            <consortium name="The Broad Institute Genomics Platform"/>
            <consortium name="The Broad Institute Genome Sequencing Center for Infectious Disease"/>
            <person name="Wu L."/>
            <person name="Ma J."/>
        </authorList>
    </citation>
    <scope>NUCLEOTIDE SEQUENCE [LARGE SCALE GENOMIC DNA]</scope>
    <source>
        <strain evidence="2 3">JCM 14283</strain>
    </source>
</reference>
<keyword evidence="3" id="KW-1185">Reference proteome</keyword>
<feature type="compositionally biased region" description="Low complexity" evidence="1">
    <location>
        <begin position="263"/>
        <end position="292"/>
    </location>
</feature>
<evidence type="ECO:0000313" key="2">
    <source>
        <dbReference type="EMBL" id="GAA2025648.1"/>
    </source>
</evidence>
<feature type="region of interest" description="Disordered" evidence="1">
    <location>
        <begin position="1"/>
        <end position="90"/>
    </location>
</feature>
<name>A0ABN2TZI3_9MICO</name>
<accession>A0ABN2TZI3</accession>
<gene>
    <name evidence="2" type="ORF">GCM10009740_14160</name>
</gene>
<dbReference type="Proteomes" id="UP001501285">
    <property type="component" value="Unassembled WGS sequence"/>
</dbReference>
<feature type="compositionally biased region" description="Low complexity" evidence="1">
    <location>
        <begin position="228"/>
        <end position="251"/>
    </location>
</feature>
<evidence type="ECO:0000256" key="1">
    <source>
        <dbReference type="SAM" id="MobiDB-lite"/>
    </source>
</evidence>
<feature type="region of interest" description="Disordered" evidence="1">
    <location>
        <begin position="219"/>
        <end position="292"/>
    </location>
</feature>
<proteinExistence type="predicted"/>
<evidence type="ECO:0000313" key="3">
    <source>
        <dbReference type="Proteomes" id="UP001501285"/>
    </source>
</evidence>
<feature type="compositionally biased region" description="Basic and acidic residues" evidence="1">
    <location>
        <begin position="49"/>
        <end position="65"/>
    </location>
</feature>
<protein>
    <submittedName>
        <fullName evidence="2">Uncharacterized protein</fullName>
    </submittedName>
</protein>